<dbReference type="InterPro" id="IPR027383">
    <property type="entry name" value="Znf_put"/>
</dbReference>
<dbReference type="EMBL" id="AP023418">
    <property type="protein sequence ID" value="BCK80293.1"/>
    <property type="molecule type" value="Genomic_DNA"/>
</dbReference>
<reference evidence="6" key="1">
    <citation type="submission" date="2020-09" db="EMBL/GenBank/DDBJ databases">
        <title>New species isolated from human feces.</title>
        <authorList>
            <person name="Kitahara M."/>
            <person name="Shigeno Y."/>
            <person name="Shime M."/>
            <person name="Matsumoto Y."/>
            <person name="Nakamura S."/>
            <person name="Motooka D."/>
            <person name="Fukuoka S."/>
            <person name="Nishikawa H."/>
            <person name="Benno Y."/>
        </authorList>
    </citation>
    <scope>NUCLEOTIDE SEQUENCE</scope>
    <source>
        <strain evidence="6">MM50</strain>
    </source>
</reference>
<evidence type="ECO:0000256" key="1">
    <source>
        <dbReference type="ARBA" id="ARBA00024353"/>
    </source>
</evidence>
<evidence type="ECO:0000256" key="2">
    <source>
        <dbReference type="ARBA" id="ARBA00024438"/>
    </source>
</evidence>
<dbReference type="Pfam" id="PF13490">
    <property type="entry name" value="zf-HC2"/>
    <property type="match status" value="1"/>
</dbReference>
<evidence type="ECO:0000256" key="4">
    <source>
        <dbReference type="SAM" id="Phobius"/>
    </source>
</evidence>
<evidence type="ECO:0000313" key="6">
    <source>
        <dbReference type="EMBL" id="BCK80293.1"/>
    </source>
</evidence>
<keyword evidence="4" id="KW-1133">Transmembrane helix</keyword>
<accession>A0A810Q6M1</accession>
<keyword evidence="4" id="KW-0812">Transmembrane</keyword>
<dbReference type="KEGG" id="vcop:MM50RIKEN_00560"/>
<evidence type="ECO:0000259" key="5">
    <source>
        <dbReference type="Pfam" id="PF13490"/>
    </source>
</evidence>
<dbReference type="AlphaFoldDB" id="A0A810Q6M1"/>
<evidence type="ECO:0000313" key="7">
    <source>
        <dbReference type="Proteomes" id="UP000681035"/>
    </source>
</evidence>
<gene>
    <name evidence="6" type="ORF">MM50RIKEN_00560</name>
</gene>
<dbReference type="InterPro" id="IPR041916">
    <property type="entry name" value="Anti_sigma_zinc_sf"/>
</dbReference>
<dbReference type="Proteomes" id="UP000681035">
    <property type="component" value="Chromosome"/>
</dbReference>
<dbReference type="Gene3D" id="1.10.10.1320">
    <property type="entry name" value="Anti-sigma factor, zinc-finger domain"/>
    <property type="match status" value="1"/>
</dbReference>
<proteinExistence type="inferred from homology"/>
<organism evidence="6 7">
    <name type="scientific">Vescimonas coprocola</name>
    <dbReference type="NCBI Taxonomy" id="2714355"/>
    <lineage>
        <taxon>Bacteria</taxon>
        <taxon>Bacillati</taxon>
        <taxon>Bacillota</taxon>
        <taxon>Clostridia</taxon>
        <taxon>Eubacteriales</taxon>
        <taxon>Oscillospiraceae</taxon>
        <taxon>Vescimonas</taxon>
    </lineage>
</organism>
<keyword evidence="7" id="KW-1185">Reference proteome</keyword>
<feature type="transmembrane region" description="Helical" evidence="4">
    <location>
        <begin position="79"/>
        <end position="99"/>
    </location>
</feature>
<protein>
    <recommendedName>
        <fullName evidence="2">Anti-sigma-W factor RsiW</fullName>
    </recommendedName>
</protein>
<dbReference type="RefSeq" id="WP_213541270.1">
    <property type="nucleotide sequence ID" value="NZ_AP023418.1"/>
</dbReference>
<feature type="region of interest" description="Disordered" evidence="3">
    <location>
        <begin position="123"/>
        <end position="157"/>
    </location>
</feature>
<sequence length="220" mass="24057">MHCNQEQIEALLDGELVGPEQDAVLAHLRDCPGCRSYYRQLLAMEQALRADTDPVLDDLLPDIMNRVHATPQHRRRSPWLRAVMGMAACLVVVLGVYLVRYQVEKGSDSPFSGILPDSSANNSVGANEDTFTDEVTPSDGGLTFASGGTERQESSGPADYVLTGHPELAQQARQWLSQQGLEPDEDGVYSLTAQQVQDLNAAVPELELPTDDALRLLLED</sequence>
<keyword evidence="4" id="KW-0472">Membrane</keyword>
<comment type="similarity">
    <text evidence="1">Belongs to the zinc-associated anti-sigma factor (ZAS) superfamily. Anti-sigma-W factor family.</text>
</comment>
<evidence type="ECO:0000256" key="3">
    <source>
        <dbReference type="SAM" id="MobiDB-lite"/>
    </source>
</evidence>
<feature type="domain" description="Putative zinc-finger" evidence="5">
    <location>
        <begin position="5"/>
        <end position="35"/>
    </location>
</feature>
<name>A0A810Q6M1_9FIRM</name>